<proteinExistence type="predicted"/>
<accession>A0ABQ9H4G8</accession>
<organism evidence="2 3">
    <name type="scientific">Dryococelus australis</name>
    <dbReference type="NCBI Taxonomy" id="614101"/>
    <lineage>
        <taxon>Eukaryota</taxon>
        <taxon>Metazoa</taxon>
        <taxon>Ecdysozoa</taxon>
        <taxon>Arthropoda</taxon>
        <taxon>Hexapoda</taxon>
        <taxon>Insecta</taxon>
        <taxon>Pterygota</taxon>
        <taxon>Neoptera</taxon>
        <taxon>Polyneoptera</taxon>
        <taxon>Phasmatodea</taxon>
        <taxon>Verophasmatodea</taxon>
        <taxon>Anareolatae</taxon>
        <taxon>Phasmatidae</taxon>
        <taxon>Eurycanthinae</taxon>
        <taxon>Dryococelus</taxon>
    </lineage>
</organism>
<evidence type="ECO:0000313" key="3">
    <source>
        <dbReference type="Proteomes" id="UP001159363"/>
    </source>
</evidence>
<dbReference type="PANTHER" id="PTHR11439:SF483">
    <property type="entry name" value="PEPTIDE SYNTHASE GLIP-LIKE, PUTATIVE (AFU_ORTHOLOGUE AFUA_3G12920)-RELATED"/>
    <property type="match status" value="1"/>
</dbReference>
<feature type="chain" id="PRO_5046030412" evidence="1">
    <location>
        <begin position="20"/>
        <end position="170"/>
    </location>
</feature>
<protein>
    <submittedName>
        <fullName evidence="2">Uncharacterized protein</fullName>
    </submittedName>
</protein>
<name>A0ABQ9H4G8_9NEOP</name>
<evidence type="ECO:0000313" key="2">
    <source>
        <dbReference type="EMBL" id="KAJ8879176.1"/>
    </source>
</evidence>
<sequence>MIGCLLYAILASRADLCASVIILSRYQSDANECVLRANKRILRYVKGTVDHKLVYNSDNNDVLVGYVDADWGRDCSDRKSTTGFASNYLGVLLPGAQGSKIDNQSAIKAAKSTEGHRRLKHIDIKYNFIREALSANIVEISYLKSEDQIADTFTNSLAKDRFCKFRKLVG</sequence>
<comment type="caution">
    <text evidence="2">The sequence shown here is derived from an EMBL/GenBank/DDBJ whole genome shotgun (WGS) entry which is preliminary data.</text>
</comment>
<feature type="non-terminal residue" evidence="2">
    <location>
        <position position="170"/>
    </location>
</feature>
<keyword evidence="3" id="KW-1185">Reference proteome</keyword>
<feature type="signal peptide" evidence="1">
    <location>
        <begin position="1"/>
        <end position="19"/>
    </location>
</feature>
<dbReference type="EMBL" id="JARBHB010000007">
    <property type="protein sequence ID" value="KAJ8879176.1"/>
    <property type="molecule type" value="Genomic_DNA"/>
</dbReference>
<dbReference type="CDD" id="cd09272">
    <property type="entry name" value="RNase_HI_RT_Ty1"/>
    <property type="match status" value="1"/>
</dbReference>
<keyword evidence="1" id="KW-0732">Signal</keyword>
<dbReference type="PANTHER" id="PTHR11439">
    <property type="entry name" value="GAG-POL-RELATED RETROTRANSPOSON"/>
    <property type="match status" value="1"/>
</dbReference>
<gene>
    <name evidence="2" type="ORF">PR048_019782</name>
</gene>
<evidence type="ECO:0000256" key="1">
    <source>
        <dbReference type="SAM" id="SignalP"/>
    </source>
</evidence>
<reference evidence="2 3" key="1">
    <citation type="submission" date="2023-02" db="EMBL/GenBank/DDBJ databases">
        <title>LHISI_Scaffold_Assembly.</title>
        <authorList>
            <person name="Stuart O.P."/>
            <person name="Cleave R."/>
            <person name="Magrath M.J.L."/>
            <person name="Mikheyev A.S."/>
        </authorList>
    </citation>
    <scope>NUCLEOTIDE SEQUENCE [LARGE SCALE GENOMIC DNA]</scope>
    <source>
        <strain evidence="2">Daus_M_001</strain>
        <tissue evidence="2">Leg muscle</tissue>
    </source>
</reference>
<dbReference type="Proteomes" id="UP001159363">
    <property type="component" value="Chromosome 6"/>
</dbReference>